<keyword evidence="2" id="KW-1185">Reference proteome</keyword>
<proteinExistence type="predicted"/>
<sequence>MIGLCSVTFLDRKVEEAFALAKEAQLDAIEWGRDTHEPETNIKYAQEVAQMMNAAGLKTIS</sequence>
<evidence type="ECO:0000313" key="1">
    <source>
        <dbReference type="EMBL" id="MBG9977762.1"/>
    </source>
</evidence>
<protein>
    <recommendedName>
        <fullName evidence="3">Sugar phosphate isomerase/epimerase</fullName>
    </recommendedName>
</protein>
<reference evidence="1 2" key="1">
    <citation type="submission" date="2020-07" db="EMBL/GenBank/DDBJ databases">
        <title>Facklamia lactis sp. nov., isolated from raw milk.</title>
        <authorList>
            <person name="Doll E.V."/>
            <person name="Huptas C."/>
            <person name="Staib L."/>
            <person name="Wenning M."/>
            <person name="Scherer S."/>
        </authorList>
    </citation>
    <scope>NUCLEOTIDE SEQUENCE [LARGE SCALE GENOMIC DNA]</scope>
    <source>
        <strain evidence="1 2">DSM 104272</strain>
    </source>
</reference>
<dbReference type="RefSeq" id="WP_197103925.1">
    <property type="nucleotide sequence ID" value="NZ_JACCEL010000005.1"/>
</dbReference>
<accession>A0ABS0LHK5</accession>
<evidence type="ECO:0008006" key="3">
    <source>
        <dbReference type="Google" id="ProtNLM"/>
    </source>
</evidence>
<dbReference type="EMBL" id="JACCEL010000005">
    <property type="protein sequence ID" value="MBG9977762.1"/>
    <property type="molecule type" value="Genomic_DNA"/>
</dbReference>
<comment type="caution">
    <text evidence="1">The sequence shown here is derived from an EMBL/GenBank/DDBJ whole genome shotgun (WGS) entry which is preliminary data.</text>
</comment>
<dbReference type="Proteomes" id="UP000823401">
    <property type="component" value="Unassembled WGS sequence"/>
</dbReference>
<dbReference type="Gene3D" id="3.20.20.150">
    <property type="entry name" value="Divalent-metal-dependent TIM barrel enzymes"/>
    <property type="match status" value="1"/>
</dbReference>
<evidence type="ECO:0000313" key="2">
    <source>
        <dbReference type="Proteomes" id="UP000823401"/>
    </source>
</evidence>
<dbReference type="SUPFAM" id="SSF51658">
    <property type="entry name" value="Xylose isomerase-like"/>
    <property type="match status" value="1"/>
</dbReference>
<dbReference type="InterPro" id="IPR036237">
    <property type="entry name" value="Xyl_isomerase-like_sf"/>
</dbReference>
<gene>
    <name evidence="1" type="ORF">HYQ42_03085</name>
</gene>
<organism evidence="1 2">
    <name type="scientific">Ruoffia tabacinasalis</name>
    <dbReference type="NCBI Taxonomy" id="87458"/>
    <lineage>
        <taxon>Bacteria</taxon>
        <taxon>Bacillati</taxon>
        <taxon>Bacillota</taxon>
        <taxon>Bacilli</taxon>
        <taxon>Lactobacillales</taxon>
        <taxon>Aerococcaceae</taxon>
        <taxon>Ruoffia</taxon>
    </lineage>
</organism>
<name>A0ABS0LHK5_9LACT</name>